<protein>
    <submittedName>
        <fullName evidence="2">CLUMA_CG021433, isoform A</fullName>
    </submittedName>
</protein>
<keyword evidence="3" id="KW-1185">Reference proteome</keyword>
<organism evidence="2 3">
    <name type="scientific">Clunio marinus</name>
    <dbReference type="NCBI Taxonomy" id="568069"/>
    <lineage>
        <taxon>Eukaryota</taxon>
        <taxon>Metazoa</taxon>
        <taxon>Ecdysozoa</taxon>
        <taxon>Arthropoda</taxon>
        <taxon>Hexapoda</taxon>
        <taxon>Insecta</taxon>
        <taxon>Pterygota</taxon>
        <taxon>Neoptera</taxon>
        <taxon>Endopterygota</taxon>
        <taxon>Diptera</taxon>
        <taxon>Nematocera</taxon>
        <taxon>Chironomoidea</taxon>
        <taxon>Chironomidae</taxon>
        <taxon>Clunio</taxon>
    </lineage>
</organism>
<evidence type="ECO:0000313" key="2">
    <source>
        <dbReference type="EMBL" id="CRL08332.1"/>
    </source>
</evidence>
<feature type="compositionally biased region" description="Low complexity" evidence="1">
    <location>
        <begin position="123"/>
        <end position="132"/>
    </location>
</feature>
<feature type="compositionally biased region" description="Low complexity" evidence="1">
    <location>
        <begin position="148"/>
        <end position="160"/>
    </location>
</feature>
<evidence type="ECO:0000313" key="3">
    <source>
        <dbReference type="Proteomes" id="UP000183832"/>
    </source>
</evidence>
<evidence type="ECO:0000256" key="1">
    <source>
        <dbReference type="SAM" id="MobiDB-lite"/>
    </source>
</evidence>
<feature type="region of interest" description="Disordered" evidence="1">
    <location>
        <begin position="115"/>
        <end position="169"/>
    </location>
</feature>
<sequence>MSEKIIVFNKTIFSIIGSTDVAASSFGRFFTEPPGPIDGPSCTYKGETYPNGVHVYKDGSCKKYYCNYGEIELYLTDDCDIFYLYEQDIEVSMCTKIYTEGVCCPRYDCPPEAYRGRERPEEYSSSSSPSEEYSSEAPEEYSSEAPEEYSSSPPTPDSSSKTLKCVTVQ</sequence>
<proteinExistence type="predicted"/>
<reference evidence="2 3" key="1">
    <citation type="submission" date="2015-04" db="EMBL/GenBank/DDBJ databases">
        <authorList>
            <person name="Syromyatnikov M.Y."/>
            <person name="Popov V.N."/>
        </authorList>
    </citation>
    <scope>NUCLEOTIDE SEQUENCE [LARGE SCALE GENOMIC DNA]</scope>
</reference>
<gene>
    <name evidence="2" type="ORF">CLUMA_CG021433</name>
</gene>
<name>A0A1J1J8X9_9DIPT</name>
<dbReference type="EMBL" id="CVRI01000075">
    <property type="protein sequence ID" value="CRL08332.1"/>
    <property type="molecule type" value="Genomic_DNA"/>
</dbReference>
<accession>A0A1J1J8X9</accession>
<feature type="compositionally biased region" description="Acidic residues" evidence="1">
    <location>
        <begin position="133"/>
        <end position="147"/>
    </location>
</feature>
<dbReference type="Proteomes" id="UP000183832">
    <property type="component" value="Unassembled WGS sequence"/>
</dbReference>
<dbReference type="AlphaFoldDB" id="A0A1J1J8X9"/>